<protein>
    <submittedName>
        <fullName evidence="1">Uncharacterized protein</fullName>
    </submittedName>
</protein>
<sequence length="141" mass="16037">MFTKGTINNVLTYKNLKYYYNKKSETYRCSKRQKPNNCRGEVKFLNNEVVMLKEHNAAICKENAAPTEDFLEQIGNKSLRRLSNASLESGLLNAQVIPNSIRLSASPLNDISSDTESNAAENAEFDQLDEMPRYKVNKLLI</sequence>
<name>A0ACB1AI37_MELEN</name>
<dbReference type="EMBL" id="CAVMJV010000080">
    <property type="protein sequence ID" value="CAK5089986.1"/>
    <property type="molecule type" value="Genomic_DNA"/>
</dbReference>
<accession>A0ACB1AI37</accession>
<proteinExistence type="predicted"/>
<gene>
    <name evidence="1" type="ORF">MENTE1834_LOCUS37747</name>
</gene>
<evidence type="ECO:0000313" key="2">
    <source>
        <dbReference type="Proteomes" id="UP001497535"/>
    </source>
</evidence>
<evidence type="ECO:0000313" key="1">
    <source>
        <dbReference type="EMBL" id="CAK5089986.1"/>
    </source>
</evidence>
<reference evidence="1" key="1">
    <citation type="submission" date="2023-11" db="EMBL/GenBank/DDBJ databases">
        <authorList>
            <person name="Poullet M."/>
        </authorList>
    </citation>
    <scope>NUCLEOTIDE SEQUENCE</scope>
    <source>
        <strain evidence="1">E1834</strain>
    </source>
</reference>
<dbReference type="Proteomes" id="UP001497535">
    <property type="component" value="Unassembled WGS sequence"/>
</dbReference>
<comment type="caution">
    <text evidence="1">The sequence shown here is derived from an EMBL/GenBank/DDBJ whole genome shotgun (WGS) entry which is preliminary data.</text>
</comment>
<keyword evidence="2" id="KW-1185">Reference proteome</keyword>
<organism evidence="1 2">
    <name type="scientific">Meloidogyne enterolobii</name>
    <name type="common">Root-knot nematode worm</name>
    <name type="synonym">Meloidogyne mayaguensis</name>
    <dbReference type="NCBI Taxonomy" id="390850"/>
    <lineage>
        <taxon>Eukaryota</taxon>
        <taxon>Metazoa</taxon>
        <taxon>Ecdysozoa</taxon>
        <taxon>Nematoda</taxon>
        <taxon>Chromadorea</taxon>
        <taxon>Rhabditida</taxon>
        <taxon>Tylenchina</taxon>
        <taxon>Tylenchomorpha</taxon>
        <taxon>Tylenchoidea</taxon>
        <taxon>Meloidogynidae</taxon>
        <taxon>Meloidogyninae</taxon>
        <taxon>Meloidogyne</taxon>
    </lineage>
</organism>